<evidence type="ECO:0000256" key="1">
    <source>
        <dbReference type="SAM" id="MobiDB-lite"/>
    </source>
</evidence>
<evidence type="ECO:0000313" key="5">
    <source>
        <dbReference type="Proteomes" id="UP000231382"/>
    </source>
</evidence>
<feature type="compositionally biased region" description="Basic and acidic residues" evidence="1">
    <location>
        <begin position="1"/>
        <end position="10"/>
    </location>
</feature>
<dbReference type="Proteomes" id="UP000231382">
    <property type="component" value="Unassembled WGS sequence"/>
</dbReference>
<sequence length="255" mass="28511">MYIFRRREMGISDDISPRRNHHSTHAIPKPEIKLPVASDDDLKPEKTHKTVEPKKKTETDGDLFTPNNESDFFPPSKKAKEPIKISAAKTPTKEKNSETDQRKTVFSWRQAFRNIIAIVIIVLLTILIYSNIDSIKNFVSDGDTTKKSGDANAVTVVETPAAPDKTTTTIQVLNGSGVNNIAATYKTILSQAGYNVAAIGNASRYDYWSTYVYYKTGYDTIASDIKTVLKRKSTLLKNDDTMTKNYDIVIIMGSH</sequence>
<dbReference type="Gene3D" id="3.30.70.2390">
    <property type="match status" value="1"/>
</dbReference>
<proteinExistence type="predicted"/>
<keyword evidence="2" id="KW-0472">Membrane</keyword>
<dbReference type="InterPro" id="IPR027381">
    <property type="entry name" value="LytR/CpsA/Psr_C"/>
</dbReference>
<evidence type="ECO:0000256" key="2">
    <source>
        <dbReference type="SAM" id="Phobius"/>
    </source>
</evidence>
<comment type="caution">
    <text evidence="4">The sequence shown here is derived from an EMBL/GenBank/DDBJ whole genome shotgun (WGS) entry which is preliminary data.</text>
</comment>
<gene>
    <name evidence="4" type="ORF">COT78_02880</name>
</gene>
<keyword evidence="2" id="KW-0812">Transmembrane</keyword>
<dbReference type="EMBL" id="PEZW01000018">
    <property type="protein sequence ID" value="PIS07618.1"/>
    <property type="molecule type" value="Genomic_DNA"/>
</dbReference>
<organism evidence="4 5">
    <name type="scientific">Candidatus Berkelbacteria bacterium CG10_big_fil_rev_8_21_14_0_10_43_13</name>
    <dbReference type="NCBI Taxonomy" id="1974514"/>
    <lineage>
        <taxon>Bacteria</taxon>
        <taxon>Candidatus Berkelbacteria</taxon>
    </lineage>
</organism>
<name>A0A2H0W8F5_9BACT</name>
<keyword evidence="2" id="KW-1133">Transmembrane helix</keyword>
<feature type="region of interest" description="Disordered" evidence="1">
    <location>
        <begin position="1"/>
        <end position="98"/>
    </location>
</feature>
<dbReference type="Pfam" id="PF13399">
    <property type="entry name" value="LytR_C"/>
    <property type="match status" value="1"/>
</dbReference>
<dbReference type="AlphaFoldDB" id="A0A2H0W8F5"/>
<reference evidence="5" key="1">
    <citation type="submission" date="2017-09" db="EMBL/GenBank/DDBJ databases">
        <title>Depth-based differentiation of microbial function through sediment-hosted aquifers and enrichment of novel symbionts in the deep terrestrial subsurface.</title>
        <authorList>
            <person name="Probst A.J."/>
            <person name="Ladd B."/>
            <person name="Jarett J.K."/>
            <person name="Geller-Mcgrath D.E."/>
            <person name="Sieber C.M.K."/>
            <person name="Emerson J.B."/>
            <person name="Anantharaman K."/>
            <person name="Thomas B.C."/>
            <person name="Malmstrom R."/>
            <person name="Stieglmeier M."/>
            <person name="Klingl A."/>
            <person name="Woyke T."/>
            <person name="Ryan C.M."/>
            <person name="Banfield J.F."/>
        </authorList>
    </citation>
    <scope>NUCLEOTIDE SEQUENCE [LARGE SCALE GENOMIC DNA]</scope>
</reference>
<feature type="compositionally biased region" description="Basic and acidic residues" evidence="1">
    <location>
        <begin position="40"/>
        <end position="59"/>
    </location>
</feature>
<accession>A0A2H0W8F5</accession>
<evidence type="ECO:0000313" key="4">
    <source>
        <dbReference type="EMBL" id="PIS07618.1"/>
    </source>
</evidence>
<feature type="domain" description="LytR/CpsA/Psr regulator C-terminal" evidence="3">
    <location>
        <begin position="168"/>
        <end position="254"/>
    </location>
</feature>
<feature type="transmembrane region" description="Helical" evidence="2">
    <location>
        <begin position="111"/>
        <end position="130"/>
    </location>
</feature>
<evidence type="ECO:0000259" key="3">
    <source>
        <dbReference type="Pfam" id="PF13399"/>
    </source>
</evidence>
<protein>
    <recommendedName>
        <fullName evidence="3">LytR/CpsA/Psr regulator C-terminal domain-containing protein</fullName>
    </recommendedName>
</protein>